<dbReference type="InterPro" id="IPR020909">
    <property type="entry name" value="UPF0736"/>
</dbReference>
<evidence type="ECO:0000313" key="2">
    <source>
        <dbReference type="Proteomes" id="UP001180087"/>
    </source>
</evidence>
<dbReference type="EMBL" id="CP129113">
    <property type="protein sequence ID" value="WLV25546.1"/>
    <property type="molecule type" value="Genomic_DNA"/>
</dbReference>
<sequence>MLYMHDVWVNWFEGEENAYSVCHFHEWRKEDTIDMLDQVPLLYITDELFTYIENDMHELPKCLLQKIHKKGYARKGQVRETLEYAAVITNGQEVLVFDTIGYQIPVRKSRLIPRQEQLVFSMIEKRSPESFGYRKGDYKKEYHMLSMPPHMVTGLTRKERQMKQLLMIALDQLKNTENPDELRYWLTEWDPKSYHMALDASEEEIWQKLYNGVSNGWGKRQEELCRKMVKGQAFLEKMWELEVGEEENSMK</sequence>
<evidence type="ECO:0000313" key="1">
    <source>
        <dbReference type="EMBL" id="WLV25546.1"/>
    </source>
</evidence>
<reference evidence="1" key="1">
    <citation type="submission" date="2023-06" db="EMBL/GenBank/DDBJ databases">
        <title>A Treasure from Seagulls: Isolation and Description of Aciduricobacillus qingdaonensis gen. nov., sp. nov., a Rare Obligately Uric Acid-utilizing Member in the Family Bacillaceae.</title>
        <authorList>
            <person name="Liu W."/>
            <person name="Wang B."/>
        </authorList>
    </citation>
    <scope>NUCLEOTIDE SEQUENCE</scope>
    <source>
        <strain evidence="1">44XB</strain>
    </source>
</reference>
<accession>A0ABY9KXU8</accession>
<keyword evidence="2" id="KW-1185">Reference proteome</keyword>
<protein>
    <submittedName>
        <fullName evidence="1">DUF3603 family protein</fullName>
    </submittedName>
</protein>
<proteinExistence type="predicted"/>
<gene>
    <name evidence="1" type="ORF">QR721_04885</name>
</gene>
<dbReference type="Pfam" id="PF12227">
    <property type="entry name" value="DUF3603"/>
    <property type="match status" value="1"/>
</dbReference>
<dbReference type="RefSeq" id="WP_348029337.1">
    <property type="nucleotide sequence ID" value="NZ_CP129113.1"/>
</dbReference>
<dbReference type="Proteomes" id="UP001180087">
    <property type="component" value="Chromosome"/>
</dbReference>
<organism evidence="1 2">
    <name type="scientific">Aciduricibacillus chroicocephali</name>
    <dbReference type="NCBI Taxonomy" id="3054939"/>
    <lineage>
        <taxon>Bacteria</taxon>
        <taxon>Bacillati</taxon>
        <taxon>Bacillota</taxon>
        <taxon>Bacilli</taxon>
        <taxon>Bacillales</taxon>
        <taxon>Bacillaceae</taxon>
        <taxon>Aciduricibacillus</taxon>
    </lineage>
</organism>
<name>A0ABY9KXU8_9BACI</name>